<evidence type="ECO:0000313" key="13">
    <source>
        <dbReference type="EnsemblMetazoa" id="HelroP105974"/>
    </source>
</evidence>
<dbReference type="Proteomes" id="UP000015101">
    <property type="component" value="Unassembled WGS sequence"/>
</dbReference>
<dbReference type="KEGG" id="hro:HELRODRAFT_105974"/>
<feature type="domain" description="Helicase ATP-binding" evidence="9">
    <location>
        <begin position="94"/>
        <end position="285"/>
    </location>
</feature>
<organism evidence="13 14">
    <name type="scientific">Helobdella robusta</name>
    <name type="common">Californian leech</name>
    <dbReference type="NCBI Taxonomy" id="6412"/>
    <lineage>
        <taxon>Eukaryota</taxon>
        <taxon>Metazoa</taxon>
        <taxon>Spiralia</taxon>
        <taxon>Lophotrochozoa</taxon>
        <taxon>Annelida</taxon>
        <taxon>Clitellata</taxon>
        <taxon>Hirudinea</taxon>
        <taxon>Rhynchobdellida</taxon>
        <taxon>Glossiphoniidae</taxon>
        <taxon>Helobdella</taxon>
    </lineage>
</organism>
<dbReference type="InParanoid" id="T1EDY9"/>
<dbReference type="InterPro" id="IPR014014">
    <property type="entry name" value="RNA_helicase_DEAD_Q_motif"/>
</dbReference>
<dbReference type="GO" id="GO:0005634">
    <property type="term" value="C:nucleus"/>
    <property type="evidence" value="ECO:0000318"/>
    <property type="project" value="GO_Central"/>
</dbReference>
<dbReference type="GO" id="GO:0005524">
    <property type="term" value="F:ATP binding"/>
    <property type="evidence" value="ECO:0007669"/>
    <property type="project" value="UniProtKB-KW"/>
</dbReference>
<dbReference type="InterPro" id="IPR014001">
    <property type="entry name" value="Helicase_ATP-bd"/>
</dbReference>
<dbReference type="FunFam" id="3.40.50.300:FF:000397">
    <property type="entry name" value="Probable ATP-dependent RNA helicase DDX4"/>
    <property type="match status" value="1"/>
</dbReference>
<dbReference type="GO" id="GO:0043186">
    <property type="term" value="C:P granule"/>
    <property type="evidence" value="ECO:0000318"/>
    <property type="project" value="GO_Central"/>
</dbReference>
<dbReference type="Pfam" id="PF00271">
    <property type="entry name" value="Helicase_C"/>
    <property type="match status" value="1"/>
</dbReference>
<dbReference type="Pfam" id="PF00270">
    <property type="entry name" value="DEAD"/>
    <property type="match status" value="1"/>
</dbReference>
<keyword evidence="4 8" id="KW-0347">Helicase</keyword>
<keyword evidence="14" id="KW-1185">Reference proteome</keyword>
<keyword evidence="5 8" id="KW-0067">ATP-binding</keyword>
<feature type="domain" description="DEAD-box RNA helicase Q" evidence="11">
    <location>
        <begin position="63"/>
        <end position="91"/>
    </location>
</feature>
<reference evidence="12 14" key="2">
    <citation type="journal article" date="2013" name="Nature">
        <title>Insights into bilaterian evolution from three spiralian genomes.</title>
        <authorList>
            <person name="Simakov O."/>
            <person name="Marletaz F."/>
            <person name="Cho S.J."/>
            <person name="Edsinger-Gonzales E."/>
            <person name="Havlak P."/>
            <person name="Hellsten U."/>
            <person name="Kuo D.H."/>
            <person name="Larsson T."/>
            <person name="Lv J."/>
            <person name="Arendt D."/>
            <person name="Savage R."/>
            <person name="Osoegawa K."/>
            <person name="de Jong P."/>
            <person name="Grimwood J."/>
            <person name="Chapman J.A."/>
            <person name="Shapiro H."/>
            <person name="Aerts A."/>
            <person name="Otillar R.P."/>
            <person name="Terry A.Y."/>
            <person name="Boore J.L."/>
            <person name="Grigoriev I.V."/>
            <person name="Lindberg D.R."/>
            <person name="Seaver E.C."/>
            <person name="Weisblat D.A."/>
            <person name="Putnam N.H."/>
            <person name="Rokhsar D.S."/>
        </authorList>
    </citation>
    <scope>NUCLEOTIDE SEQUENCE</scope>
</reference>
<dbReference type="PROSITE" id="PS51194">
    <property type="entry name" value="HELICASE_CTER"/>
    <property type="match status" value="1"/>
</dbReference>
<dbReference type="SMART" id="SM00487">
    <property type="entry name" value="DEXDc"/>
    <property type="match status" value="1"/>
</dbReference>
<accession>T1EDY9</accession>
<keyword evidence="3 8" id="KW-0378">Hydrolase</keyword>
<dbReference type="GO" id="GO:0016787">
    <property type="term" value="F:hydrolase activity"/>
    <property type="evidence" value="ECO:0007669"/>
    <property type="project" value="UniProtKB-KW"/>
</dbReference>
<evidence type="ECO:0000313" key="12">
    <source>
        <dbReference type="EMBL" id="ESO06063.1"/>
    </source>
</evidence>
<dbReference type="STRING" id="6412.T1EDY9"/>
<evidence type="ECO:0000256" key="5">
    <source>
        <dbReference type="ARBA" id="ARBA00022840"/>
    </source>
</evidence>
<evidence type="ECO:0000259" key="11">
    <source>
        <dbReference type="PROSITE" id="PS51195"/>
    </source>
</evidence>
<dbReference type="InterPro" id="IPR011545">
    <property type="entry name" value="DEAD/DEAH_box_helicase_dom"/>
</dbReference>
<dbReference type="PANTHER" id="PTHR47958">
    <property type="entry name" value="ATP-DEPENDENT RNA HELICASE DBP3"/>
    <property type="match status" value="1"/>
</dbReference>
<dbReference type="PROSITE" id="PS51195">
    <property type="entry name" value="Q_MOTIF"/>
    <property type="match status" value="1"/>
</dbReference>
<evidence type="ECO:0000256" key="6">
    <source>
        <dbReference type="ARBA" id="ARBA00047984"/>
    </source>
</evidence>
<dbReference type="PROSITE" id="PS51192">
    <property type="entry name" value="HELICASE_ATP_BIND_1"/>
    <property type="match status" value="1"/>
</dbReference>
<dbReference type="OrthoDB" id="196131at2759"/>
<evidence type="ECO:0000259" key="9">
    <source>
        <dbReference type="PROSITE" id="PS51192"/>
    </source>
</evidence>
<evidence type="ECO:0000256" key="2">
    <source>
        <dbReference type="ARBA" id="ARBA00022741"/>
    </source>
</evidence>
<dbReference type="GO" id="GO:0010629">
    <property type="term" value="P:negative regulation of gene expression"/>
    <property type="evidence" value="ECO:0000318"/>
    <property type="project" value="GO_Central"/>
</dbReference>
<evidence type="ECO:0000256" key="1">
    <source>
        <dbReference type="ARBA" id="ARBA00012552"/>
    </source>
</evidence>
<dbReference type="Gene3D" id="3.40.50.300">
    <property type="entry name" value="P-loop containing nucleotide triphosphate hydrolases"/>
    <property type="match status" value="2"/>
</dbReference>
<comment type="catalytic activity">
    <reaction evidence="6">
        <text>ATP + H2O = ADP + phosphate + H(+)</text>
        <dbReference type="Rhea" id="RHEA:13065"/>
        <dbReference type="ChEBI" id="CHEBI:15377"/>
        <dbReference type="ChEBI" id="CHEBI:15378"/>
        <dbReference type="ChEBI" id="CHEBI:30616"/>
        <dbReference type="ChEBI" id="CHEBI:43474"/>
        <dbReference type="ChEBI" id="CHEBI:456216"/>
        <dbReference type="EC" id="3.6.4.13"/>
    </reaction>
</comment>
<dbReference type="InterPro" id="IPR000629">
    <property type="entry name" value="RNA-helicase_DEAD-box_CS"/>
</dbReference>
<reference evidence="14" key="1">
    <citation type="submission" date="2012-12" db="EMBL/GenBank/DDBJ databases">
        <authorList>
            <person name="Hellsten U."/>
            <person name="Grimwood J."/>
            <person name="Chapman J.A."/>
            <person name="Shapiro H."/>
            <person name="Aerts A."/>
            <person name="Otillar R.P."/>
            <person name="Terry A.Y."/>
            <person name="Boore J.L."/>
            <person name="Simakov O."/>
            <person name="Marletaz F."/>
            <person name="Cho S.-J."/>
            <person name="Edsinger-Gonzales E."/>
            <person name="Havlak P."/>
            <person name="Kuo D.-H."/>
            <person name="Larsson T."/>
            <person name="Lv J."/>
            <person name="Arendt D."/>
            <person name="Savage R."/>
            <person name="Osoegawa K."/>
            <person name="de Jong P."/>
            <person name="Lindberg D.R."/>
            <person name="Seaver E.C."/>
            <person name="Weisblat D.A."/>
            <person name="Putnam N.H."/>
            <person name="Grigoriev I.V."/>
            <person name="Rokhsar D.S."/>
        </authorList>
    </citation>
    <scope>NUCLEOTIDE SEQUENCE</scope>
</reference>
<proteinExistence type="inferred from homology"/>
<evidence type="ECO:0000256" key="8">
    <source>
        <dbReference type="RuleBase" id="RU000492"/>
    </source>
</evidence>
<feature type="domain" description="Helicase C-terminal" evidence="10">
    <location>
        <begin position="296"/>
        <end position="457"/>
    </location>
</feature>
<dbReference type="InterPro" id="IPR001650">
    <property type="entry name" value="Helicase_C-like"/>
</dbReference>
<dbReference type="GO" id="GO:0007276">
    <property type="term" value="P:gamete generation"/>
    <property type="evidence" value="ECO:0000318"/>
    <property type="project" value="GO_Central"/>
</dbReference>
<dbReference type="AlphaFoldDB" id="T1EDY9"/>
<dbReference type="FunFam" id="3.40.50.300:FF:000008">
    <property type="entry name" value="ATP-dependent RNA helicase RhlB"/>
    <property type="match status" value="1"/>
</dbReference>
<dbReference type="HOGENOM" id="CLU_003041_1_5_1"/>
<dbReference type="SMART" id="SM00490">
    <property type="entry name" value="HELICc"/>
    <property type="match status" value="1"/>
</dbReference>
<dbReference type="PROSITE" id="PS00039">
    <property type="entry name" value="DEAD_ATP_HELICASE"/>
    <property type="match status" value="1"/>
</dbReference>
<keyword evidence="2 8" id="KW-0547">Nucleotide-binding</keyword>
<comment type="similarity">
    <text evidence="8">Belongs to the DEAD box helicase family.</text>
</comment>
<dbReference type="RefSeq" id="XP_009015431.1">
    <property type="nucleotide sequence ID" value="XM_009017183.1"/>
</dbReference>
<gene>
    <name evidence="13" type="primary">20194791</name>
    <name evidence="12" type="ORF">HELRODRAFT_105974</name>
</gene>
<dbReference type="GO" id="GO:0003724">
    <property type="term" value="F:RNA helicase activity"/>
    <property type="evidence" value="ECO:0000318"/>
    <property type="project" value="GO_Central"/>
</dbReference>
<dbReference type="CTD" id="20194791"/>
<dbReference type="EMBL" id="AMQM01000540">
    <property type="status" value="NOT_ANNOTATED_CDS"/>
    <property type="molecule type" value="Genomic_DNA"/>
</dbReference>
<evidence type="ECO:0000313" key="14">
    <source>
        <dbReference type="Proteomes" id="UP000015101"/>
    </source>
</evidence>
<evidence type="ECO:0000256" key="4">
    <source>
        <dbReference type="ARBA" id="ARBA00022806"/>
    </source>
</evidence>
<sequence length="478" mass="54398">MDRELEQGAELKRMVGFDYTKLTPRNEKVEHELFKANNSGINFAKYEDIPVETSGNNCPPNIESFSDINFGEIVNNNIKLCKYTHPTPIQKYAVPVILAKRDIMGCAQTGSGKTAAYLLPLFSNIIETGEFIMSKFIDNSRYGRNRQHPCALVLTPTRELACQVFDEAKKFLYRSRVQPCVIYGGADAGTQIREISRGCHVLIATPGRLIDLLERGLVGLDAIKYLVLDEADRMLDMGFEPQIRRIVVEDDMPQTGRRQTLMFSATFPKEIQMLANEFLHDYIFLAVGRVGSTSENITQKVLWVDEEEKRAFLKELLDAMGPNSLTLIFVETKKGADSLEFYLYKEGYMVTSIHGDRIQKEREEALKSFKCGKRPILVATAVAARGLDIANVKHVINYDLPTDIEEYVHRIGRTGRVGNLGLATSFFNDKNTSLAYDLFEILAESKQEIPEWLENLAYESKRYNGVPKKHKRWYYLQT</sequence>
<dbReference type="eggNOG" id="KOG0335">
    <property type="taxonomic scope" value="Eukaryota"/>
</dbReference>
<evidence type="ECO:0000256" key="3">
    <source>
        <dbReference type="ARBA" id="ARBA00022801"/>
    </source>
</evidence>
<dbReference type="OMA" id="DANMHEW"/>
<protein>
    <recommendedName>
        <fullName evidence="1">RNA helicase</fullName>
        <ecNumber evidence="1">3.6.4.13</ecNumber>
    </recommendedName>
</protein>
<feature type="short sequence motif" description="Q motif" evidence="7">
    <location>
        <begin position="63"/>
        <end position="91"/>
    </location>
</feature>
<dbReference type="EnsemblMetazoa" id="HelroT105974">
    <property type="protein sequence ID" value="HelroP105974"/>
    <property type="gene ID" value="HelroG105974"/>
</dbReference>
<name>T1EDY9_HELRO</name>
<dbReference type="GeneID" id="20194791"/>
<dbReference type="GO" id="GO:0030154">
    <property type="term" value="P:cell differentiation"/>
    <property type="evidence" value="ECO:0000318"/>
    <property type="project" value="GO_Central"/>
</dbReference>
<dbReference type="EC" id="3.6.4.13" evidence="1"/>
<dbReference type="SUPFAM" id="SSF52540">
    <property type="entry name" value="P-loop containing nucleoside triphosphate hydrolases"/>
    <property type="match status" value="1"/>
</dbReference>
<reference evidence="13" key="3">
    <citation type="submission" date="2015-06" db="UniProtKB">
        <authorList>
            <consortium name="EnsemblMetazoa"/>
        </authorList>
    </citation>
    <scope>IDENTIFICATION</scope>
</reference>
<evidence type="ECO:0000259" key="10">
    <source>
        <dbReference type="PROSITE" id="PS51194"/>
    </source>
</evidence>
<dbReference type="GO" id="GO:0003729">
    <property type="term" value="F:mRNA binding"/>
    <property type="evidence" value="ECO:0000318"/>
    <property type="project" value="GO_Central"/>
</dbReference>
<dbReference type="CDD" id="cd18787">
    <property type="entry name" value="SF2_C_DEAD"/>
    <property type="match status" value="1"/>
</dbReference>
<dbReference type="InterPro" id="IPR027417">
    <property type="entry name" value="P-loop_NTPase"/>
</dbReference>
<evidence type="ECO:0000256" key="7">
    <source>
        <dbReference type="PROSITE-ProRule" id="PRU00552"/>
    </source>
</evidence>
<dbReference type="EMBL" id="KB096324">
    <property type="protein sequence ID" value="ESO06063.1"/>
    <property type="molecule type" value="Genomic_DNA"/>
</dbReference>